<name>A0A0D2WJC2_CAPO3</name>
<keyword evidence="8" id="KW-1185">Reference proteome</keyword>
<dbReference type="SUPFAM" id="SSF50729">
    <property type="entry name" value="PH domain-like"/>
    <property type="match status" value="1"/>
</dbReference>
<dbReference type="OrthoDB" id="10265489at2759"/>
<keyword evidence="3" id="KW-0254">Endocytosis</keyword>
<dbReference type="Proteomes" id="UP000008743">
    <property type="component" value="Unassembled WGS sequence"/>
</dbReference>
<feature type="compositionally biased region" description="Low complexity" evidence="5">
    <location>
        <begin position="261"/>
        <end position="271"/>
    </location>
</feature>
<organism evidence="7 8">
    <name type="scientific">Capsaspora owczarzaki (strain ATCC 30864)</name>
    <dbReference type="NCBI Taxonomy" id="595528"/>
    <lineage>
        <taxon>Eukaryota</taxon>
        <taxon>Filasterea</taxon>
        <taxon>Capsaspora</taxon>
    </lineage>
</organism>
<dbReference type="PANTHER" id="PTHR12847:SF9">
    <property type="entry name" value="NECAP-LIKE PROTEIN CG9132"/>
    <property type="match status" value="1"/>
</dbReference>
<gene>
    <name evidence="7" type="ORF">CAOG_000917</name>
</gene>
<evidence type="ECO:0000259" key="6">
    <source>
        <dbReference type="Pfam" id="PF07933"/>
    </source>
</evidence>
<evidence type="ECO:0000256" key="4">
    <source>
        <dbReference type="ARBA" id="ARBA00022927"/>
    </source>
</evidence>
<evidence type="ECO:0000256" key="5">
    <source>
        <dbReference type="SAM" id="MobiDB-lite"/>
    </source>
</evidence>
<dbReference type="OMA" id="STNWIQF"/>
<comment type="similarity">
    <text evidence="1">Belongs to the NECAP family.</text>
</comment>
<keyword evidence="2" id="KW-0813">Transport</keyword>
<dbReference type="GO" id="GO:0030125">
    <property type="term" value="C:clathrin vesicle coat"/>
    <property type="evidence" value="ECO:0007669"/>
    <property type="project" value="TreeGrafter"/>
</dbReference>
<evidence type="ECO:0000256" key="3">
    <source>
        <dbReference type="ARBA" id="ARBA00022583"/>
    </source>
</evidence>
<dbReference type="CDD" id="cd13228">
    <property type="entry name" value="PHear_NECAP"/>
    <property type="match status" value="1"/>
</dbReference>
<feature type="compositionally biased region" description="Low complexity" evidence="5">
    <location>
        <begin position="172"/>
        <end position="183"/>
    </location>
</feature>
<dbReference type="EMBL" id="KE346360">
    <property type="protein sequence ID" value="KJE89453.1"/>
    <property type="molecule type" value="Genomic_DNA"/>
</dbReference>
<accession>A0A0D2WJC2</accession>
<dbReference type="PhylomeDB" id="A0A0D2WJC2"/>
<dbReference type="GO" id="GO:0006897">
    <property type="term" value="P:endocytosis"/>
    <property type="evidence" value="ECO:0007669"/>
    <property type="project" value="UniProtKB-KW"/>
</dbReference>
<dbReference type="InParanoid" id="A0A0D2WJC2"/>
<dbReference type="Pfam" id="PF07933">
    <property type="entry name" value="DUF1681"/>
    <property type="match status" value="1"/>
</dbReference>
<evidence type="ECO:0000256" key="1">
    <source>
        <dbReference type="ARBA" id="ARBA00007736"/>
    </source>
</evidence>
<dbReference type="InterPro" id="IPR012466">
    <property type="entry name" value="NECAP_PHear"/>
</dbReference>
<sequence>MEFETTVMQKQECFVYRLPPRPSNRGFRAADWDLEHPIWSGRIKVVTQGDTITIKLEDKSTGELFAPCPVDAFPGTAVEAVIDSSRYFVLRIVDPSGRHAFIGLGFADRGDSFDLQVALQDHFKFLHSSREIEKQAAMAKANPQPSLDLGFKAGEKLHINFGKKTGIEAGHASSASANSNASSFILPPPPASGSTVIAPPPSNGGSRVRGHQQQAPATATSSFFGAPAPAATASPSLAGFGQAPPPQQNFAADPFGGGWGQPAAPAAAPQASKDAFDWTKF</sequence>
<evidence type="ECO:0000313" key="7">
    <source>
        <dbReference type="EMBL" id="KJE89453.1"/>
    </source>
</evidence>
<evidence type="ECO:0000313" key="8">
    <source>
        <dbReference type="Proteomes" id="UP000008743"/>
    </source>
</evidence>
<dbReference type="GO" id="GO:0015031">
    <property type="term" value="P:protein transport"/>
    <property type="evidence" value="ECO:0007669"/>
    <property type="project" value="UniProtKB-KW"/>
</dbReference>
<dbReference type="AlphaFoldDB" id="A0A0D2WJC2"/>
<dbReference type="RefSeq" id="XP_004365788.1">
    <property type="nucleotide sequence ID" value="XM_004365731.2"/>
</dbReference>
<dbReference type="InterPro" id="IPR011993">
    <property type="entry name" value="PH-like_dom_sf"/>
</dbReference>
<dbReference type="Gene3D" id="2.30.29.30">
    <property type="entry name" value="Pleckstrin-homology domain (PH domain)/Phosphotyrosine-binding domain (PTB)"/>
    <property type="match status" value="1"/>
</dbReference>
<proteinExistence type="inferred from homology"/>
<feature type="compositionally biased region" description="Low complexity" evidence="5">
    <location>
        <begin position="219"/>
        <end position="239"/>
    </location>
</feature>
<evidence type="ECO:0000256" key="2">
    <source>
        <dbReference type="ARBA" id="ARBA00022448"/>
    </source>
</evidence>
<feature type="region of interest" description="Disordered" evidence="5">
    <location>
        <begin position="172"/>
        <end position="281"/>
    </location>
</feature>
<protein>
    <submittedName>
        <fullName evidence="7">Adaptin ear-binding coat-associated protein 2</fullName>
    </submittedName>
</protein>
<reference evidence="8" key="1">
    <citation type="submission" date="2011-02" db="EMBL/GenBank/DDBJ databases">
        <title>The Genome Sequence of Capsaspora owczarzaki ATCC 30864.</title>
        <authorList>
            <person name="Russ C."/>
            <person name="Cuomo C."/>
            <person name="Burger G."/>
            <person name="Gray M.W."/>
            <person name="Holland P.W.H."/>
            <person name="King N."/>
            <person name="Lang F.B.F."/>
            <person name="Roger A.J."/>
            <person name="Ruiz-Trillo I."/>
            <person name="Young S.K."/>
            <person name="Zeng Q."/>
            <person name="Gargeya S."/>
            <person name="Alvarado L."/>
            <person name="Berlin A."/>
            <person name="Chapman S.B."/>
            <person name="Chen Z."/>
            <person name="Freedman E."/>
            <person name="Gellesch M."/>
            <person name="Goldberg J."/>
            <person name="Griggs A."/>
            <person name="Gujja S."/>
            <person name="Heilman E."/>
            <person name="Heiman D."/>
            <person name="Howarth C."/>
            <person name="Mehta T."/>
            <person name="Neiman D."/>
            <person name="Pearson M."/>
            <person name="Roberts A."/>
            <person name="Saif S."/>
            <person name="Shea T."/>
            <person name="Shenoy N."/>
            <person name="Sisk P."/>
            <person name="Stolte C."/>
            <person name="Sykes S."/>
            <person name="White J."/>
            <person name="Yandava C."/>
            <person name="Haas B."/>
            <person name="Nusbaum C."/>
            <person name="Birren B."/>
        </authorList>
    </citation>
    <scope>NUCLEOTIDE SEQUENCE</scope>
    <source>
        <strain evidence="8">ATCC 30864</strain>
    </source>
</reference>
<feature type="domain" description="NECAP PHear" evidence="6">
    <location>
        <begin position="4"/>
        <end position="162"/>
    </location>
</feature>
<dbReference type="STRING" id="595528.A0A0D2WJC2"/>
<dbReference type="eggNOG" id="KOG2500">
    <property type="taxonomic scope" value="Eukaryota"/>
</dbReference>
<dbReference type="FunFam" id="2.30.29.30:FF:000064">
    <property type="entry name" value="Adaptin ear-binding coat-associated protein 1"/>
    <property type="match status" value="1"/>
</dbReference>
<dbReference type="PANTHER" id="PTHR12847">
    <property type="entry name" value="ATP-BINDING CASSETTE ABC TRANSPORTER-RELATED"/>
    <property type="match status" value="1"/>
</dbReference>
<keyword evidence="4" id="KW-0653">Protein transport</keyword>